<name>A0A316UL79_9BASI</name>
<feature type="domain" description="MoaB/Mog" evidence="2">
    <location>
        <begin position="53"/>
        <end position="229"/>
    </location>
</feature>
<dbReference type="EMBL" id="KZ819677">
    <property type="protein sequence ID" value="PWN25141.1"/>
    <property type="molecule type" value="Genomic_DNA"/>
</dbReference>
<dbReference type="AlphaFoldDB" id="A0A316UL79"/>
<dbReference type="GO" id="GO:0047884">
    <property type="term" value="F:FAD diphosphatase activity"/>
    <property type="evidence" value="ECO:0007669"/>
    <property type="project" value="TreeGrafter"/>
</dbReference>
<evidence type="ECO:0000256" key="1">
    <source>
        <dbReference type="SAM" id="MobiDB-lite"/>
    </source>
</evidence>
<dbReference type="SUPFAM" id="SSF53218">
    <property type="entry name" value="Molybdenum cofactor biosynthesis proteins"/>
    <property type="match status" value="1"/>
</dbReference>
<dbReference type="OrthoDB" id="448496at2759"/>
<dbReference type="Proteomes" id="UP000245884">
    <property type="component" value="Unassembled WGS sequence"/>
</dbReference>
<dbReference type="PANTHER" id="PTHR47675">
    <property type="entry name" value="MOLYBDOPTERIN BINDING DOMAIN PROTEIN (AFU_ORTHOLOGUE AFUA_5G11210)"/>
    <property type="match status" value="1"/>
</dbReference>
<dbReference type="RefSeq" id="XP_025359753.1">
    <property type="nucleotide sequence ID" value="XM_025508505.1"/>
</dbReference>
<dbReference type="GO" id="GO:0042726">
    <property type="term" value="P:flavin-containing compound metabolic process"/>
    <property type="evidence" value="ECO:0007669"/>
    <property type="project" value="TreeGrafter"/>
</dbReference>
<proteinExistence type="predicted"/>
<feature type="region of interest" description="Disordered" evidence="1">
    <location>
        <begin position="1"/>
        <end position="44"/>
    </location>
</feature>
<evidence type="ECO:0000259" key="2">
    <source>
        <dbReference type="SMART" id="SM00852"/>
    </source>
</evidence>
<dbReference type="InterPro" id="IPR036425">
    <property type="entry name" value="MoaB/Mog-like_dom_sf"/>
</dbReference>
<feature type="compositionally biased region" description="Basic and acidic residues" evidence="1">
    <location>
        <begin position="27"/>
        <end position="36"/>
    </location>
</feature>
<accession>A0A316UL79</accession>
<dbReference type="GeneID" id="37030328"/>
<organism evidence="3 4">
    <name type="scientific">Jaminaea rosea</name>
    <dbReference type="NCBI Taxonomy" id="1569628"/>
    <lineage>
        <taxon>Eukaryota</taxon>
        <taxon>Fungi</taxon>
        <taxon>Dikarya</taxon>
        <taxon>Basidiomycota</taxon>
        <taxon>Ustilaginomycotina</taxon>
        <taxon>Exobasidiomycetes</taxon>
        <taxon>Microstromatales</taxon>
        <taxon>Microstromatales incertae sedis</taxon>
        <taxon>Jaminaea</taxon>
    </lineage>
</organism>
<sequence>MSTSKPTGASQSTNSGSGGQSQPLSKETPKFPRSDPSKYNQPLGPGKFVNTAGCLIIGDEVLNGKTKDSNSNYLAKWCFDLGIELKRIEVIADDEQEIGEAVTRFAKNYDFVVTSGGIGPTPDDITYESQGKAFNCLPLEYHDETLRRMEAHQKTRSYSHEQTEEMLTARKRMALFPSGGDQGGVDVIFPCEELWVPVVRMQGRVHILPGVPRLFEALLNGLEAYVPLDPNKPKPHRILVHTKMPESSISPFLQRLTDKCKPLDIKVGSYPKFGSGVDVSVIGFDVAKLEEIAKEVEKEVDGKVVASEQLGKK</sequence>
<keyword evidence="4" id="KW-1185">Reference proteome</keyword>
<evidence type="ECO:0000313" key="4">
    <source>
        <dbReference type="Proteomes" id="UP000245884"/>
    </source>
</evidence>
<dbReference type="STRING" id="1569628.A0A316UL79"/>
<dbReference type="Pfam" id="PF00994">
    <property type="entry name" value="MoCF_biosynth"/>
    <property type="match status" value="1"/>
</dbReference>
<evidence type="ECO:0000313" key="3">
    <source>
        <dbReference type="EMBL" id="PWN25141.1"/>
    </source>
</evidence>
<dbReference type="Gene3D" id="3.40.980.10">
    <property type="entry name" value="MoaB/Mog-like domain"/>
    <property type="match status" value="1"/>
</dbReference>
<reference evidence="3 4" key="1">
    <citation type="journal article" date="2018" name="Mol. Biol. Evol.">
        <title>Broad Genomic Sampling Reveals a Smut Pathogenic Ancestry of the Fungal Clade Ustilaginomycotina.</title>
        <authorList>
            <person name="Kijpornyongpan T."/>
            <person name="Mondo S.J."/>
            <person name="Barry K."/>
            <person name="Sandor L."/>
            <person name="Lee J."/>
            <person name="Lipzen A."/>
            <person name="Pangilinan J."/>
            <person name="LaButti K."/>
            <person name="Hainaut M."/>
            <person name="Henrissat B."/>
            <person name="Grigoriev I.V."/>
            <person name="Spatafora J.W."/>
            <person name="Aime M.C."/>
        </authorList>
    </citation>
    <scope>NUCLEOTIDE SEQUENCE [LARGE SCALE GENOMIC DNA]</scope>
    <source>
        <strain evidence="3 4">MCA 5214</strain>
    </source>
</reference>
<dbReference type="InterPro" id="IPR001453">
    <property type="entry name" value="MoaB/Mog_dom"/>
</dbReference>
<dbReference type="PANTHER" id="PTHR47675:SF1">
    <property type="entry name" value="MOLYBDOPTERIN BINDING DOMAIN PROTEIN (AFU_ORTHOLOGUE AFUA_5G11210)"/>
    <property type="match status" value="1"/>
</dbReference>
<protein>
    <submittedName>
        <fullName evidence="3">Molybdopterin binding protein</fullName>
    </submittedName>
</protein>
<dbReference type="SMART" id="SM00852">
    <property type="entry name" value="MoCF_biosynth"/>
    <property type="match status" value="1"/>
</dbReference>
<gene>
    <name evidence="3" type="ORF">BDZ90DRAFT_262589</name>
</gene>
<dbReference type="CDD" id="cd00885">
    <property type="entry name" value="cinA"/>
    <property type="match status" value="1"/>
</dbReference>